<organism evidence="1 2">
    <name type="scientific">Nelumbo nucifera</name>
    <name type="common">Sacred lotus</name>
    <dbReference type="NCBI Taxonomy" id="4432"/>
    <lineage>
        <taxon>Eukaryota</taxon>
        <taxon>Viridiplantae</taxon>
        <taxon>Streptophyta</taxon>
        <taxon>Embryophyta</taxon>
        <taxon>Tracheophyta</taxon>
        <taxon>Spermatophyta</taxon>
        <taxon>Magnoliopsida</taxon>
        <taxon>Proteales</taxon>
        <taxon>Nelumbonaceae</taxon>
        <taxon>Nelumbo</taxon>
    </lineage>
</organism>
<sequence>MPGGSGLLQRAARVTRPLVKGGGSTVILAQNGGGGNKIAYPTTAAAEVAVGQRFCRGGESKLERDFSRRSSWGFVGEYFRVFGRGEAGLSETLEHILADCGWRKLDFYRDFATSKRKRRIAESSS</sequence>
<name>A0A822Z5A0_NELNU</name>
<comment type="caution">
    <text evidence="1">The sequence shown here is derived from an EMBL/GenBank/DDBJ whole genome shotgun (WGS) entry which is preliminary data.</text>
</comment>
<protein>
    <submittedName>
        <fullName evidence="1">Uncharacterized protein</fullName>
    </submittedName>
</protein>
<evidence type="ECO:0000313" key="1">
    <source>
        <dbReference type="EMBL" id="DAD38871.1"/>
    </source>
</evidence>
<dbReference type="Proteomes" id="UP000607653">
    <property type="component" value="Unassembled WGS sequence"/>
</dbReference>
<proteinExistence type="predicted"/>
<accession>A0A822Z5A0</accession>
<evidence type="ECO:0000313" key="2">
    <source>
        <dbReference type="Proteomes" id="UP000607653"/>
    </source>
</evidence>
<keyword evidence="2" id="KW-1185">Reference proteome</keyword>
<dbReference type="AlphaFoldDB" id="A0A822Z5A0"/>
<reference evidence="1 2" key="1">
    <citation type="journal article" date="2020" name="Mol. Biol. Evol.">
        <title>Distinct Expression and Methylation Patterns for Genes with Different Fates following a Single Whole-Genome Duplication in Flowering Plants.</title>
        <authorList>
            <person name="Shi T."/>
            <person name="Rahmani R.S."/>
            <person name="Gugger P.F."/>
            <person name="Wang M."/>
            <person name="Li H."/>
            <person name="Zhang Y."/>
            <person name="Li Z."/>
            <person name="Wang Q."/>
            <person name="Van de Peer Y."/>
            <person name="Marchal K."/>
            <person name="Chen J."/>
        </authorList>
    </citation>
    <scope>NUCLEOTIDE SEQUENCE [LARGE SCALE GENOMIC DNA]</scope>
    <source>
        <tissue evidence="1">Leaf</tissue>
    </source>
</reference>
<gene>
    <name evidence="1" type="ORF">HUJ06_013193</name>
</gene>
<dbReference type="EMBL" id="DUZY01000005">
    <property type="protein sequence ID" value="DAD38871.1"/>
    <property type="molecule type" value="Genomic_DNA"/>
</dbReference>